<feature type="transmembrane region" description="Helical" evidence="1">
    <location>
        <begin position="25"/>
        <end position="42"/>
    </location>
</feature>
<dbReference type="Proteomes" id="UP001363151">
    <property type="component" value="Unassembled WGS sequence"/>
</dbReference>
<keyword evidence="1" id="KW-0472">Membrane</keyword>
<keyword evidence="1" id="KW-1133">Transmembrane helix</keyword>
<keyword evidence="1" id="KW-0812">Transmembrane</keyword>
<sequence>MGGGGEPGTLFGEKPGHKMEGWEPIIYSCYGASAVLLIVGLWNKPTTSINAWAKDEANARLKLKREGEDVEYGTHYNSKAAKFAFAKEGVGAVPTSESDDE</sequence>
<name>A0ABR1G6Z3_AURAN</name>
<dbReference type="PANTHER" id="PTHR40637">
    <property type="entry name" value="ESSS SUBUNIT OF NADH:UBIQUINONE OXIDOREDUCTASE (COMPLEX I) PROTEIN"/>
    <property type="match status" value="1"/>
</dbReference>
<gene>
    <name evidence="2" type="ORF">SO694_00040271</name>
</gene>
<comment type="caution">
    <text evidence="2">The sequence shown here is derived from an EMBL/GenBank/DDBJ whole genome shotgun (WGS) entry which is preliminary data.</text>
</comment>
<evidence type="ECO:0000313" key="2">
    <source>
        <dbReference type="EMBL" id="KAK7248743.1"/>
    </source>
</evidence>
<evidence type="ECO:0000256" key="1">
    <source>
        <dbReference type="SAM" id="Phobius"/>
    </source>
</evidence>
<organism evidence="2 3">
    <name type="scientific">Aureococcus anophagefferens</name>
    <name type="common">Harmful bloom alga</name>
    <dbReference type="NCBI Taxonomy" id="44056"/>
    <lineage>
        <taxon>Eukaryota</taxon>
        <taxon>Sar</taxon>
        <taxon>Stramenopiles</taxon>
        <taxon>Ochrophyta</taxon>
        <taxon>Pelagophyceae</taxon>
        <taxon>Pelagomonadales</taxon>
        <taxon>Pelagomonadaceae</taxon>
        <taxon>Aureococcus</taxon>
    </lineage>
</organism>
<evidence type="ECO:0000313" key="3">
    <source>
        <dbReference type="Proteomes" id="UP001363151"/>
    </source>
</evidence>
<proteinExistence type="predicted"/>
<dbReference type="EMBL" id="JBBJCI010000087">
    <property type="protein sequence ID" value="KAK7248743.1"/>
    <property type="molecule type" value="Genomic_DNA"/>
</dbReference>
<keyword evidence="3" id="KW-1185">Reference proteome</keyword>
<accession>A0ABR1G6Z3</accession>
<protein>
    <submittedName>
        <fullName evidence="2">ESSS subunit of NADH:ubiquinone oxidoreductase (Complex I)</fullName>
    </submittedName>
</protein>
<reference evidence="2 3" key="1">
    <citation type="submission" date="2024-03" db="EMBL/GenBank/DDBJ databases">
        <title>Aureococcus anophagefferens CCMP1851 and Kratosvirus quantuckense: Draft genome of a second virus-susceptible host strain in the model system.</title>
        <authorList>
            <person name="Chase E."/>
            <person name="Truchon A.R."/>
            <person name="Schepens W."/>
            <person name="Wilhelm S.W."/>
        </authorList>
    </citation>
    <scope>NUCLEOTIDE SEQUENCE [LARGE SCALE GENOMIC DNA]</scope>
    <source>
        <strain evidence="2 3">CCMP1851</strain>
    </source>
</reference>
<dbReference type="PANTHER" id="PTHR40637:SF1">
    <property type="entry name" value="ESSS SUBUNIT OF NADH:UBIQUINONE OXIDOREDUCTASE (COMPLEX I) PROTEIN"/>
    <property type="match status" value="1"/>
</dbReference>